<accession>A0A5B7CYR0</accession>
<gene>
    <name evidence="1" type="ORF">E2C01_007266</name>
</gene>
<organism evidence="1 2">
    <name type="scientific">Portunus trituberculatus</name>
    <name type="common">Swimming crab</name>
    <name type="synonym">Neptunus trituberculatus</name>
    <dbReference type="NCBI Taxonomy" id="210409"/>
    <lineage>
        <taxon>Eukaryota</taxon>
        <taxon>Metazoa</taxon>
        <taxon>Ecdysozoa</taxon>
        <taxon>Arthropoda</taxon>
        <taxon>Crustacea</taxon>
        <taxon>Multicrustacea</taxon>
        <taxon>Malacostraca</taxon>
        <taxon>Eumalacostraca</taxon>
        <taxon>Eucarida</taxon>
        <taxon>Decapoda</taxon>
        <taxon>Pleocyemata</taxon>
        <taxon>Brachyura</taxon>
        <taxon>Eubrachyura</taxon>
        <taxon>Portunoidea</taxon>
        <taxon>Portunidae</taxon>
        <taxon>Portuninae</taxon>
        <taxon>Portunus</taxon>
    </lineage>
</organism>
<dbReference type="EMBL" id="VSRR010000356">
    <property type="protein sequence ID" value="MPC14499.1"/>
    <property type="molecule type" value="Genomic_DNA"/>
</dbReference>
<evidence type="ECO:0000313" key="2">
    <source>
        <dbReference type="Proteomes" id="UP000324222"/>
    </source>
</evidence>
<name>A0A5B7CYR0_PORTR</name>
<dbReference type="AlphaFoldDB" id="A0A5B7CYR0"/>
<keyword evidence="2" id="KW-1185">Reference proteome</keyword>
<comment type="caution">
    <text evidence="1">The sequence shown here is derived from an EMBL/GenBank/DDBJ whole genome shotgun (WGS) entry which is preliminary data.</text>
</comment>
<evidence type="ECO:0000313" key="1">
    <source>
        <dbReference type="EMBL" id="MPC14499.1"/>
    </source>
</evidence>
<sequence length="87" mass="9831">MTRAPKVRHSLKFWSHKDTCDRLQKGLNSFSIAEPPVPVPSVTQHLNKSLSPHYTMIHDTGPLPLALHCPSKVMPPRYMLLLYNNSG</sequence>
<dbReference type="Proteomes" id="UP000324222">
    <property type="component" value="Unassembled WGS sequence"/>
</dbReference>
<reference evidence="1 2" key="1">
    <citation type="submission" date="2019-05" db="EMBL/GenBank/DDBJ databases">
        <title>Another draft genome of Portunus trituberculatus and its Hox gene families provides insights of decapod evolution.</title>
        <authorList>
            <person name="Jeong J.-H."/>
            <person name="Song I."/>
            <person name="Kim S."/>
            <person name="Choi T."/>
            <person name="Kim D."/>
            <person name="Ryu S."/>
            <person name="Kim W."/>
        </authorList>
    </citation>
    <scope>NUCLEOTIDE SEQUENCE [LARGE SCALE GENOMIC DNA]</scope>
    <source>
        <tissue evidence="1">Muscle</tissue>
    </source>
</reference>
<proteinExistence type="predicted"/>
<protein>
    <submittedName>
        <fullName evidence="1">Uncharacterized protein</fullName>
    </submittedName>
</protein>